<dbReference type="SUPFAM" id="SSF51735">
    <property type="entry name" value="NAD(P)-binding Rossmann-fold domains"/>
    <property type="match status" value="1"/>
</dbReference>
<sequence length="333" mass="37219">MWVPSLPVTIASAVCASAGIACLFKDYYGGSPYDRSVTADGKTVIITGANTGIGREAAWEFAKRGAKVFMACRDMEKCETSRRDIVMETRNKYVYCRPCDLASTESIRNFVQTFKSEEPHLHVLVNNAGVMEPPRGVTKDGFEIQLGVNHLGHFLLTNLLLDTLEASSPSRVVVVSGNAHTKGHIHKSDLNMTNDYKPNAAYAQSKLANMLFARELARRTLEKNIAVIAVDPGFSDTNLTRHMPMSKSMTRYFVYPFFWPVMKSARIASQVIVHAALDPQLEKCTGDYYVGMNKTDPSQEAQDFELAYWLWKVSEKWTKLHEHKAEIARALAA</sequence>
<proteinExistence type="predicted"/>
<dbReference type="Proteomes" id="UP001153714">
    <property type="component" value="Chromosome 2"/>
</dbReference>
<dbReference type="Pfam" id="PF00106">
    <property type="entry name" value="adh_short"/>
    <property type="match status" value="1"/>
</dbReference>
<dbReference type="PRINTS" id="PR00081">
    <property type="entry name" value="GDHRDH"/>
</dbReference>
<organism evidence="2 3">
    <name type="scientific">Diatraea saccharalis</name>
    <name type="common">sugarcane borer</name>
    <dbReference type="NCBI Taxonomy" id="40085"/>
    <lineage>
        <taxon>Eukaryota</taxon>
        <taxon>Metazoa</taxon>
        <taxon>Ecdysozoa</taxon>
        <taxon>Arthropoda</taxon>
        <taxon>Hexapoda</taxon>
        <taxon>Insecta</taxon>
        <taxon>Pterygota</taxon>
        <taxon>Neoptera</taxon>
        <taxon>Endopterygota</taxon>
        <taxon>Lepidoptera</taxon>
        <taxon>Glossata</taxon>
        <taxon>Ditrysia</taxon>
        <taxon>Pyraloidea</taxon>
        <taxon>Crambidae</taxon>
        <taxon>Crambinae</taxon>
        <taxon>Diatraea</taxon>
    </lineage>
</organism>
<keyword evidence="1" id="KW-0560">Oxidoreductase</keyword>
<evidence type="ECO:0000313" key="3">
    <source>
        <dbReference type="Proteomes" id="UP001153714"/>
    </source>
</evidence>
<dbReference type="OrthoDB" id="191139at2759"/>
<dbReference type="PANTHER" id="PTHR43157:SF31">
    <property type="entry name" value="PHOSPHATIDYLINOSITOL-GLYCAN BIOSYNTHESIS CLASS F PROTEIN"/>
    <property type="match status" value="1"/>
</dbReference>
<dbReference type="PANTHER" id="PTHR43157">
    <property type="entry name" value="PHOSPHATIDYLINOSITOL-GLYCAN BIOSYNTHESIS CLASS F PROTEIN-RELATED"/>
    <property type="match status" value="1"/>
</dbReference>
<accession>A0A9N9R4M6</accession>
<dbReference type="EMBL" id="OU893333">
    <property type="protein sequence ID" value="CAG9789530.1"/>
    <property type="molecule type" value="Genomic_DNA"/>
</dbReference>
<dbReference type="GO" id="GO:0016491">
    <property type="term" value="F:oxidoreductase activity"/>
    <property type="evidence" value="ECO:0007669"/>
    <property type="project" value="UniProtKB-KW"/>
</dbReference>
<evidence type="ECO:0000313" key="2">
    <source>
        <dbReference type="EMBL" id="CAG9789530.1"/>
    </source>
</evidence>
<evidence type="ECO:0008006" key="4">
    <source>
        <dbReference type="Google" id="ProtNLM"/>
    </source>
</evidence>
<gene>
    <name evidence="2" type="ORF">DIATSA_LOCUS7258</name>
</gene>
<name>A0A9N9R4M6_9NEOP</name>
<reference evidence="2" key="2">
    <citation type="submission" date="2022-10" db="EMBL/GenBank/DDBJ databases">
        <authorList>
            <consortium name="ENA_rothamsted_submissions"/>
            <consortium name="culmorum"/>
            <person name="King R."/>
        </authorList>
    </citation>
    <scope>NUCLEOTIDE SEQUENCE</scope>
</reference>
<evidence type="ECO:0000256" key="1">
    <source>
        <dbReference type="ARBA" id="ARBA00023002"/>
    </source>
</evidence>
<dbReference type="Gene3D" id="3.40.50.720">
    <property type="entry name" value="NAD(P)-binding Rossmann-like Domain"/>
    <property type="match status" value="1"/>
</dbReference>
<protein>
    <recommendedName>
        <fullName evidence="4">Retinol dehydrogenase 13</fullName>
    </recommendedName>
</protein>
<dbReference type="InterPro" id="IPR036291">
    <property type="entry name" value="NAD(P)-bd_dom_sf"/>
</dbReference>
<dbReference type="AlphaFoldDB" id="A0A9N9R4M6"/>
<reference evidence="2" key="1">
    <citation type="submission" date="2021-12" db="EMBL/GenBank/DDBJ databases">
        <authorList>
            <person name="King R."/>
        </authorList>
    </citation>
    <scope>NUCLEOTIDE SEQUENCE</scope>
</reference>
<dbReference type="InterPro" id="IPR002347">
    <property type="entry name" value="SDR_fam"/>
</dbReference>
<keyword evidence="3" id="KW-1185">Reference proteome</keyword>